<proteinExistence type="predicted"/>
<keyword evidence="1" id="KW-0812">Transmembrane</keyword>
<feature type="chain" id="PRO_5021900936" description="EXPERA domain-containing protein" evidence="2">
    <location>
        <begin position="18"/>
        <end position="142"/>
    </location>
</feature>
<accession>A0A517L0E7</accession>
<keyword evidence="2" id="KW-0732">Signal</keyword>
<organism evidence="3 4">
    <name type="scientific">Venturia effusa</name>
    <dbReference type="NCBI Taxonomy" id="50376"/>
    <lineage>
        <taxon>Eukaryota</taxon>
        <taxon>Fungi</taxon>
        <taxon>Dikarya</taxon>
        <taxon>Ascomycota</taxon>
        <taxon>Pezizomycotina</taxon>
        <taxon>Dothideomycetes</taxon>
        <taxon>Pleosporomycetidae</taxon>
        <taxon>Venturiales</taxon>
        <taxon>Venturiaceae</taxon>
        <taxon>Venturia</taxon>
    </lineage>
</organism>
<sequence>MLSIGIFLLCFPAVFLCAGAFLADFNETHVYNPNWPPHARFHNGQTMSMAVALAAATVWYAIRSAYLPTATQKRESLFAAAIIGSMYAVTGLSAILYPGSAGCDPDLCGPEGTFVQKIFVVPLAMNWIGYWAATRKLAMRRE</sequence>
<protein>
    <recommendedName>
        <fullName evidence="5">EXPERA domain-containing protein</fullName>
    </recommendedName>
</protein>
<evidence type="ECO:0000256" key="1">
    <source>
        <dbReference type="SAM" id="Phobius"/>
    </source>
</evidence>
<evidence type="ECO:0000313" key="4">
    <source>
        <dbReference type="Proteomes" id="UP000316270"/>
    </source>
</evidence>
<keyword evidence="4" id="KW-1185">Reference proteome</keyword>
<dbReference type="AlphaFoldDB" id="A0A517L0E7"/>
<name>A0A517L0E7_9PEZI</name>
<dbReference type="Proteomes" id="UP000316270">
    <property type="component" value="Chromosome 2"/>
</dbReference>
<reference evidence="3 4" key="1">
    <citation type="submission" date="2019-07" db="EMBL/GenBank/DDBJ databases">
        <title>Finished genome of Venturia effusa.</title>
        <authorList>
            <person name="Young C.A."/>
            <person name="Cox M.P."/>
            <person name="Ganley A.R.D."/>
            <person name="David W.J."/>
        </authorList>
    </citation>
    <scope>NUCLEOTIDE SEQUENCE [LARGE SCALE GENOMIC DNA]</scope>
    <source>
        <strain evidence="4">albino</strain>
    </source>
</reference>
<feature type="signal peptide" evidence="2">
    <location>
        <begin position="1"/>
        <end position="17"/>
    </location>
</feature>
<dbReference type="EMBL" id="CP042186">
    <property type="protein sequence ID" value="QDS69076.1"/>
    <property type="molecule type" value="Genomic_DNA"/>
</dbReference>
<keyword evidence="1" id="KW-0472">Membrane</keyword>
<dbReference type="STRING" id="50376.A0A517L0E7"/>
<evidence type="ECO:0000256" key="2">
    <source>
        <dbReference type="SAM" id="SignalP"/>
    </source>
</evidence>
<keyword evidence="1" id="KW-1133">Transmembrane helix</keyword>
<dbReference type="OrthoDB" id="2819018at2759"/>
<feature type="transmembrane region" description="Helical" evidence="1">
    <location>
        <begin position="78"/>
        <end position="99"/>
    </location>
</feature>
<feature type="transmembrane region" description="Helical" evidence="1">
    <location>
        <begin position="114"/>
        <end position="133"/>
    </location>
</feature>
<evidence type="ECO:0008006" key="5">
    <source>
        <dbReference type="Google" id="ProtNLM"/>
    </source>
</evidence>
<gene>
    <name evidence="3" type="ORF">FKW77_010010</name>
</gene>
<dbReference type="InterPro" id="IPR046580">
    <property type="entry name" value="DUF6640"/>
</dbReference>
<feature type="transmembrane region" description="Helical" evidence="1">
    <location>
        <begin position="46"/>
        <end position="66"/>
    </location>
</feature>
<evidence type="ECO:0000313" key="3">
    <source>
        <dbReference type="EMBL" id="QDS69076.1"/>
    </source>
</evidence>
<dbReference type="Pfam" id="PF20345">
    <property type="entry name" value="DUF6640"/>
    <property type="match status" value="1"/>
</dbReference>